<sequence>MTPNKQKAIHVLSDLIRLAGTEIAELSDTPSIPVDAERGMFLKRLASMKRLVNGLEQMELASKKVVS</sequence>
<dbReference type="Proteomes" id="UP000240009">
    <property type="component" value="Unassembled WGS sequence"/>
</dbReference>
<gene>
    <name evidence="1" type="ORF">C5Y96_17045</name>
</gene>
<reference evidence="1 2" key="1">
    <citation type="submission" date="2018-02" db="EMBL/GenBank/DDBJ databases">
        <title>Comparative genomes isolates from brazilian mangrove.</title>
        <authorList>
            <person name="Araujo J.E."/>
            <person name="Taketani R.G."/>
            <person name="Silva M.C.P."/>
            <person name="Loureco M.V."/>
            <person name="Andreote F.D."/>
        </authorList>
    </citation>
    <scope>NUCLEOTIDE SEQUENCE [LARGE SCALE GENOMIC DNA]</scope>
    <source>
        <strain evidence="1 2">HEX-2 MGV</strain>
    </source>
</reference>
<comment type="caution">
    <text evidence="1">The sequence shown here is derived from an EMBL/GenBank/DDBJ whole genome shotgun (WGS) entry which is preliminary data.</text>
</comment>
<accession>A0A2S8F7F5</accession>
<organism evidence="1 2">
    <name type="scientific">Blastopirellula marina</name>
    <dbReference type="NCBI Taxonomy" id="124"/>
    <lineage>
        <taxon>Bacteria</taxon>
        <taxon>Pseudomonadati</taxon>
        <taxon>Planctomycetota</taxon>
        <taxon>Planctomycetia</taxon>
        <taxon>Pirellulales</taxon>
        <taxon>Pirellulaceae</taxon>
        <taxon>Blastopirellula</taxon>
    </lineage>
</organism>
<protein>
    <submittedName>
        <fullName evidence="1">Uncharacterized protein</fullName>
    </submittedName>
</protein>
<evidence type="ECO:0000313" key="1">
    <source>
        <dbReference type="EMBL" id="PQO28078.1"/>
    </source>
</evidence>
<evidence type="ECO:0000313" key="2">
    <source>
        <dbReference type="Proteomes" id="UP000240009"/>
    </source>
</evidence>
<dbReference type="AlphaFoldDB" id="A0A2S8F7F5"/>
<dbReference type="EMBL" id="PUIA01000051">
    <property type="protein sequence ID" value="PQO28078.1"/>
    <property type="molecule type" value="Genomic_DNA"/>
</dbReference>
<name>A0A2S8F7F5_9BACT</name>
<proteinExistence type="predicted"/>
<dbReference type="RefSeq" id="WP_105355759.1">
    <property type="nucleotide sequence ID" value="NZ_PUIA01000051.1"/>
</dbReference>